<keyword evidence="4" id="KW-1185">Reference proteome</keyword>
<evidence type="ECO:0000256" key="1">
    <source>
        <dbReference type="SAM" id="Coils"/>
    </source>
</evidence>
<protein>
    <recommendedName>
        <fullName evidence="5">No apical meristem-associated C-terminal domain-containing protein</fullName>
    </recommendedName>
</protein>
<gene>
    <name evidence="3" type="ORF">HYPSUDRAFT_39398</name>
</gene>
<evidence type="ECO:0000313" key="3">
    <source>
        <dbReference type="EMBL" id="KJA23874.1"/>
    </source>
</evidence>
<dbReference type="OrthoDB" id="3182376at2759"/>
<feature type="region of interest" description="Disordered" evidence="2">
    <location>
        <begin position="1"/>
        <end position="29"/>
    </location>
</feature>
<dbReference type="Proteomes" id="UP000054270">
    <property type="component" value="Unassembled WGS sequence"/>
</dbReference>
<accession>A0A0D2NYR1</accession>
<sequence length="359" mass="41312">MHLYRSNSPCRPQNPGPRRAMPRRSREETQDCIVNWTTDPTKGIRLMDWLDYNKKERNALFSSLKDNANVTTLTKKACGIRAAVAIFSCDANPALRRRVEEDPAYFGKVVVDHIRNQWKKKYRKFNSKIGPVASNSRYVDIKVGSALHKKIEQLMEDEFPEWSRLHVYWRTIPYFNQYCEAKDGEEDSDHVLVVEPVAMMTRKRKLSGTGKAVMATKSSHENIIVVEDTPPRIKSSMSDEIDEEKVALPPAEPRTTGKVKKEINKRKRIRAEYDSDSSSDSNALTAAQKHELRMAQIELKRQKLELECQERKNAAEIQKAQLEAKARRQREKHELVMHLMAFVTGGVGRDSSTEDIERT</sequence>
<dbReference type="AlphaFoldDB" id="A0A0D2NYR1"/>
<keyword evidence="1" id="KW-0175">Coiled coil</keyword>
<organism evidence="3 4">
    <name type="scientific">Hypholoma sublateritium (strain FD-334 SS-4)</name>
    <dbReference type="NCBI Taxonomy" id="945553"/>
    <lineage>
        <taxon>Eukaryota</taxon>
        <taxon>Fungi</taxon>
        <taxon>Dikarya</taxon>
        <taxon>Basidiomycota</taxon>
        <taxon>Agaricomycotina</taxon>
        <taxon>Agaricomycetes</taxon>
        <taxon>Agaricomycetidae</taxon>
        <taxon>Agaricales</taxon>
        <taxon>Agaricineae</taxon>
        <taxon>Strophariaceae</taxon>
        <taxon>Hypholoma</taxon>
    </lineage>
</organism>
<feature type="compositionally biased region" description="Polar residues" evidence="2">
    <location>
        <begin position="1"/>
        <end position="11"/>
    </location>
</feature>
<name>A0A0D2NYR1_HYPSF</name>
<feature type="coiled-coil region" evidence="1">
    <location>
        <begin position="287"/>
        <end position="332"/>
    </location>
</feature>
<evidence type="ECO:0000256" key="2">
    <source>
        <dbReference type="SAM" id="MobiDB-lite"/>
    </source>
</evidence>
<dbReference type="EMBL" id="KN817540">
    <property type="protein sequence ID" value="KJA23874.1"/>
    <property type="molecule type" value="Genomic_DNA"/>
</dbReference>
<evidence type="ECO:0008006" key="5">
    <source>
        <dbReference type="Google" id="ProtNLM"/>
    </source>
</evidence>
<proteinExistence type="predicted"/>
<evidence type="ECO:0000313" key="4">
    <source>
        <dbReference type="Proteomes" id="UP000054270"/>
    </source>
</evidence>
<reference evidence="4" key="1">
    <citation type="submission" date="2014-04" db="EMBL/GenBank/DDBJ databases">
        <title>Evolutionary Origins and Diversification of the Mycorrhizal Mutualists.</title>
        <authorList>
            <consortium name="DOE Joint Genome Institute"/>
            <consortium name="Mycorrhizal Genomics Consortium"/>
            <person name="Kohler A."/>
            <person name="Kuo A."/>
            <person name="Nagy L.G."/>
            <person name="Floudas D."/>
            <person name="Copeland A."/>
            <person name="Barry K.W."/>
            <person name="Cichocki N."/>
            <person name="Veneault-Fourrey C."/>
            <person name="LaButti K."/>
            <person name="Lindquist E.A."/>
            <person name="Lipzen A."/>
            <person name="Lundell T."/>
            <person name="Morin E."/>
            <person name="Murat C."/>
            <person name="Riley R."/>
            <person name="Ohm R."/>
            <person name="Sun H."/>
            <person name="Tunlid A."/>
            <person name="Henrissat B."/>
            <person name="Grigoriev I.V."/>
            <person name="Hibbett D.S."/>
            <person name="Martin F."/>
        </authorList>
    </citation>
    <scope>NUCLEOTIDE SEQUENCE [LARGE SCALE GENOMIC DNA]</scope>
    <source>
        <strain evidence="4">FD-334 SS-4</strain>
    </source>
</reference>
<dbReference type="STRING" id="945553.A0A0D2NYR1"/>